<protein>
    <submittedName>
        <fullName evidence="6">Uncharacterized protein</fullName>
    </submittedName>
</protein>
<keyword evidence="2" id="KW-0963">Cytoplasm</keyword>
<comment type="caution">
    <text evidence="6">The sequence shown here is derived from an EMBL/GenBank/DDBJ whole genome shotgun (WGS) entry which is preliminary data.</text>
</comment>
<gene>
    <name evidence="6" type="ORF">fugu_018208</name>
</gene>
<dbReference type="InterPro" id="IPR019734">
    <property type="entry name" value="TPR_rpt"/>
</dbReference>
<dbReference type="AlphaFoldDB" id="A0A4Z2BMJ2"/>
<name>A0A4Z2BMJ2_9TELE</name>
<dbReference type="PANTHER" id="PTHR45984:SF3">
    <property type="entry name" value="SPERM-ASSOCIATED ANTIGEN 1"/>
    <property type="match status" value="1"/>
</dbReference>
<dbReference type="InterPro" id="IPR011990">
    <property type="entry name" value="TPR-like_helical_dom_sf"/>
</dbReference>
<dbReference type="Gene3D" id="1.25.40.10">
    <property type="entry name" value="Tetratricopeptide repeat domain"/>
    <property type="match status" value="1"/>
</dbReference>
<keyword evidence="4 5" id="KW-0802">TPR repeat</keyword>
<dbReference type="EMBL" id="SWLE01000013">
    <property type="protein sequence ID" value="TNM92806.1"/>
    <property type="molecule type" value="Genomic_DNA"/>
</dbReference>
<feature type="repeat" description="TPR" evidence="5">
    <location>
        <begin position="91"/>
        <end position="124"/>
    </location>
</feature>
<evidence type="ECO:0000256" key="1">
    <source>
        <dbReference type="ARBA" id="ARBA00004496"/>
    </source>
</evidence>
<accession>A0A4Z2BMJ2</accession>
<evidence type="ECO:0000313" key="6">
    <source>
        <dbReference type="EMBL" id="TNM92806.1"/>
    </source>
</evidence>
<dbReference type="SMART" id="SM00028">
    <property type="entry name" value="TPR"/>
    <property type="match status" value="3"/>
</dbReference>
<reference evidence="6 7" key="1">
    <citation type="submission" date="2019-04" db="EMBL/GenBank/DDBJ databases">
        <title>The sequence and de novo assembly of Takifugu bimaculatus genome using PacBio and Hi-C technologies.</title>
        <authorList>
            <person name="Xu P."/>
            <person name="Liu B."/>
            <person name="Zhou Z."/>
        </authorList>
    </citation>
    <scope>NUCLEOTIDE SEQUENCE [LARGE SCALE GENOMIC DNA]</scope>
    <source>
        <strain evidence="6">TB-2018</strain>
        <tissue evidence="6">Muscle</tissue>
    </source>
</reference>
<evidence type="ECO:0000313" key="7">
    <source>
        <dbReference type="Proteomes" id="UP000516260"/>
    </source>
</evidence>
<dbReference type="PANTHER" id="PTHR45984">
    <property type="entry name" value="RNA (RNA) POLYMERASE II ASSOCIATED PROTEIN HOMOLOG"/>
    <property type="match status" value="1"/>
</dbReference>
<dbReference type="SUPFAM" id="SSF48452">
    <property type="entry name" value="TPR-like"/>
    <property type="match status" value="1"/>
</dbReference>
<proteinExistence type="predicted"/>
<evidence type="ECO:0000256" key="5">
    <source>
        <dbReference type="PROSITE-ProRule" id="PRU00339"/>
    </source>
</evidence>
<keyword evidence="3" id="KW-0677">Repeat</keyword>
<organism evidence="6 7">
    <name type="scientific">Takifugu bimaculatus</name>
    <dbReference type="NCBI Taxonomy" id="433685"/>
    <lineage>
        <taxon>Eukaryota</taxon>
        <taxon>Metazoa</taxon>
        <taxon>Chordata</taxon>
        <taxon>Craniata</taxon>
        <taxon>Vertebrata</taxon>
        <taxon>Euteleostomi</taxon>
        <taxon>Actinopterygii</taxon>
        <taxon>Neopterygii</taxon>
        <taxon>Teleostei</taxon>
        <taxon>Neoteleostei</taxon>
        <taxon>Acanthomorphata</taxon>
        <taxon>Eupercaria</taxon>
        <taxon>Tetraodontiformes</taxon>
        <taxon>Tetradontoidea</taxon>
        <taxon>Tetraodontidae</taxon>
        <taxon>Takifugu</taxon>
    </lineage>
</organism>
<dbReference type="InterPro" id="IPR051982">
    <property type="entry name" value="CiliaryAsmbly_MitoImport"/>
</dbReference>
<evidence type="ECO:0000256" key="4">
    <source>
        <dbReference type="ARBA" id="ARBA00022803"/>
    </source>
</evidence>
<comment type="subcellular location">
    <subcellularLocation>
        <location evidence="1">Cytoplasm</location>
    </subcellularLocation>
</comment>
<dbReference type="PROSITE" id="PS50005">
    <property type="entry name" value="TPR"/>
    <property type="match status" value="1"/>
</dbReference>
<dbReference type="Proteomes" id="UP000516260">
    <property type="component" value="Chromosome 20"/>
</dbReference>
<evidence type="ECO:0000256" key="3">
    <source>
        <dbReference type="ARBA" id="ARBA00022737"/>
    </source>
</evidence>
<dbReference type="GO" id="GO:0005829">
    <property type="term" value="C:cytosol"/>
    <property type="evidence" value="ECO:0007669"/>
    <property type="project" value="TreeGrafter"/>
</dbReference>
<dbReference type="Pfam" id="PF13181">
    <property type="entry name" value="TPR_8"/>
    <property type="match status" value="1"/>
</dbReference>
<evidence type="ECO:0000256" key="2">
    <source>
        <dbReference type="ARBA" id="ARBA00022490"/>
    </source>
</evidence>
<keyword evidence="7" id="KW-1185">Reference proteome</keyword>
<dbReference type="Pfam" id="PF00515">
    <property type="entry name" value="TPR_1"/>
    <property type="match status" value="1"/>
</dbReference>
<sequence length="194" mass="22018">MLIEQDGPGWRDKLPEIPIVPLAVQQEHRQKPVSAEVAEARAARAAQEEARRKEARFTLLKGEGNDLVKRGCFQEALQKYSDCLTLKPEECALYTNRAICFLKLSRFQEAKQDCDSALQLEPSNKKAFYRRALAHKGLQDYLSASSDLQEVLQLDPNVQEAEQELEAVTRLLRRSLMENGDNKTPRGKSSRPHT</sequence>